<organism evidence="2 3">
    <name type="scientific">Knoellia locipacati</name>
    <dbReference type="NCBI Taxonomy" id="882824"/>
    <lineage>
        <taxon>Bacteria</taxon>
        <taxon>Bacillati</taxon>
        <taxon>Actinomycetota</taxon>
        <taxon>Actinomycetes</taxon>
        <taxon>Micrococcales</taxon>
        <taxon>Intrasporangiaceae</taxon>
        <taxon>Knoellia</taxon>
    </lineage>
</organism>
<dbReference type="InterPro" id="IPR034660">
    <property type="entry name" value="DinB/YfiT-like"/>
</dbReference>
<evidence type="ECO:0000259" key="1">
    <source>
        <dbReference type="Pfam" id="PF11716"/>
    </source>
</evidence>
<protein>
    <recommendedName>
        <fullName evidence="1">Mycothiol-dependent maleylpyruvate isomerase metal-binding domain-containing protein</fullName>
    </recommendedName>
</protein>
<sequence length="221" mass="23608">MALATLHDRERLTAALVSCTERSIALAARDEVRTAWERDSACTGMTVGGLTHHLLAQSAHLVRGLRVEAPGEAPVITRLGHYSSAPWVKASRSGETDPDQDEQDNAAAQVGHAQVLAEARQALADLPGVLALPRDPDVVHIPWQGWSLATPDFATTRLMEMVVHGDDLAASVGLPTPEHDDDVVEAVLDLLVHVSLGRHGQVALIRALSRPQRASGDVSAF</sequence>
<dbReference type="Pfam" id="PF11716">
    <property type="entry name" value="MDMPI_N"/>
    <property type="match status" value="1"/>
</dbReference>
<feature type="domain" description="Mycothiol-dependent maleylpyruvate isomerase metal-binding" evidence="1">
    <location>
        <begin position="26"/>
        <end position="169"/>
    </location>
</feature>
<comment type="caution">
    <text evidence="2">The sequence shown here is derived from an EMBL/GenBank/DDBJ whole genome shotgun (WGS) entry which is preliminary data.</text>
</comment>
<dbReference type="RefSeq" id="WP_147061648.1">
    <property type="nucleotide sequence ID" value="NZ_BAABDN010000001.1"/>
</dbReference>
<dbReference type="EMBL" id="BKBA01000002">
    <property type="protein sequence ID" value="GEQ12105.1"/>
    <property type="molecule type" value="Genomic_DNA"/>
</dbReference>
<reference evidence="2 3" key="1">
    <citation type="submission" date="2019-07" db="EMBL/GenBank/DDBJ databases">
        <title>Whole genome shotgun sequence of Knoellia locipacati NBRC 109775.</title>
        <authorList>
            <person name="Hosoyama A."/>
            <person name="Uohara A."/>
            <person name="Ohji S."/>
            <person name="Ichikawa N."/>
        </authorList>
    </citation>
    <scope>NUCLEOTIDE SEQUENCE [LARGE SCALE GENOMIC DNA]</scope>
    <source>
        <strain evidence="2 3">NBRC 109775</strain>
    </source>
</reference>
<dbReference type="Gene3D" id="1.20.120.450">
    <property type="entry name" value="dinb family like domain"/>
    <property type="match status" value="1"/>
</dbReference>
<dbReference type="OrthoDB" id="3213216at2"/>
<gene>
    <name evidence="2" type="ORF">KLO01_01520</name>
</gene>
<keyword evidence="3" id="KW-1185">Reference proteome</keyword>
<dbReference type="SUPFAM" id="SSF109854">
    <property type="entry name" value="DinB/YfiT-like putative metalloenzymes"/>
    <property type="match status" value="1"/>
</dbReference>
<dbReference type="GO" id="GO:0046872">
    <property type="term" value="F:metal ion binding"/>
    <property type="evidence" value="ECO:0007669"/>
    <property type="project" value="InterPro"/>
</dbReference>
<dbReference type="AlphaFoldDB" id="A0A512SW21"/>
<accession>A0A512SW21</accession>
<dbReference type="InterPro" id="IPR024344">
    <property type="entry name" value="MDMPI_metal-binding"/>
</dbReference>
<evidence type="ECO:0000313" key="3">
    <source>
        <dbReference type="Proteomes" id="UP000321793"/>
    </source>
</evidence>
<proteinExistence type="predicted"/>
<name>A0A512SW21_9MICO</name>
<dbReference type="Proteomes" id="UP000321793">
    <property type="component" value="Unassembled WGS sequence"/>
</dbReference>
<evidence type="ECO:0000313" key="2">
    <source>
        <dbReference type="EMBL" id="GEQ12105.1"/>
    </source>
</evidence>